<dbReference type="PROSITE" id="PS50900">
    <property type="entry name" value="PLAC"/>
    <property type="match status" value="1"/>
</dbReference>
<keyword evidence="11 14" id="KW-1015">Disulfide bond</keyword>
<feature type="domain" description="BPTI/Kunitz inhibitor" evidence="16">
    <location>
        <begin position="1877"/>
        <end position="1927"/>
    </location>
</feature>
<dbReference type="InterPro" id="IPR036179">
    <property type="entry name" value="Ig-like_dom_sf"/>
</dbReference>
<dbReference type="InterPro" id="IPR036645">
    <property type="entry name" value="Elafin-like_sf"/>
</dbReference>
<feature type="disulfide bond" evidence="14">
    <location>
        <begin position="39"/>
        <end position="75"/>
    </location>
</feature>
<dbReference type="FunFam" id="2.60.120.830:FF:000001">
    <property type="entry name" value="A disintegrin and metalloproteinase with thrombospondin motifs 1"/>
    <property type="match status" value="1"/>
</dbReference>
<feature type="domain" description="BPTI/Kunitz inhibitor" evidence="16">
    <location>
        <begin position="2110"/>
        <end position="2160"/>
    </location>
</feature>
<dbReference type="CDD" id="cd22604">
    <property type="entry name" value="Kunitz_BmTI-like"/>
    <property type="match status" value="1"/>
</dbReference>
<dbReference type="FunFam" id="4.10.410.10:FF:000020">
    <property type="entry name" value="Collagen, type VI, alpha 3"/>
    <property type="match status" value="11"/>
</dbReference>
<dbReference type="InterPro" id="IPR013273">
    <property type="entry name" value="ADAMTS/ADAMTS-like"/>
</dbReference>
<evidence type="ECO:0000256" key="6">
    <source>
        <dbReference type="ARBA" id="ARBA00022690"/>
    </source>
</evidence>
<dbReference type="GO" id="GO:0050431">
    <property type="term" value="F:transforming growth factor beta binding"/>
    <property type="evidence" value="ECO:0007669"/>
    <property type="project" value="TreeGrafter"/>
</dbReference>
<feature type="domain" description="Ig-like" evidence="17">
    <location>
        <begin position="2573"/>
        <end position="2660"/>
    </location>
</feature>
<evidence type="ECO:0000256" key="5">
    <source>
        <dbReference type="ARBA" id="ARBA00022525"/>
    </source>
</evidence>
<dbReference type="EMBL" id="KB302535">
    <property type="protein sequence ID" value="ELU04243.1"/>
    <property type="molecule type" value="Genomic_DNA"/>
</dbReference>
<feature type="domain" description="WAP" evidence="19">
    <location>
        <begin position="2422"/>
        <end position="2469"/>
    </location>
</feature>
<dbReference type="PROSITE" id="PS50279">
    <property type="entry name" value="BPTI_KUNITZ_2"/>
    <property type="match status" value="17"/>
</dbReference>
<keyword evidence="12" id="KW-0325">Glycoprotein</keyword>
<dbReference type="SMART" id="SM00408">
    <property type="entry name" value="IGc2"/>
    <property type="match status" value="3"/>
</dbReference>
<feature type="domain" description="BPTI/Kunitz inhibitor" evidence="16">
    <location>
        <begin position="1517"/>
        <end position="1567"/>
    </location>
</feature>
<evidence type="ECO:0000313" key="20">
    <source>
        <dbReference type="EMBL" id="ELU04243.1"/>
    </source>
</evidence>
<evidence type="ECO:0000259" key="16">
    <source>
        <dbReference type="PROSITE" id="PS50279"/>
    </source>
</evidence>
<dbReference type="SUPFAM" id="SSF82895">
    <property type="entry name" value="TSP-1 type 1 repeat"/>
    <property type="match status" value="7"/>
</dbReference>
<evidence type="ECO:0000259" key="18">
    <source>
        <dbReference type="PROSITE" id="PS50900"/>
    </source>
</evidence>
<evidence type="ECO:0000256" key="9">
    <source>
        <dbReference type="ARBA" id="ARBA00022900"/>
    </source>
</evidence>
<reference evidence="22" key="1">
    <citation type="submission" date="2012-12" db="EMBL/GenBank/DDBJ databases">
        <authorList>
            <person name="Hellsten U."/>
            <person name="Grimwood J."/>
            <person name="Chapman J.A."/>
            <person name="Shapiro H."/>
            <person name="Aerts A."/>
            <person name="Otillar R.P."/>
            <person name="Terry A.Y."/>
            <person name="Boore J.L."/>
            <person name="Simakov O."/>
            <person name="Marletaz F."/>
            <person name="Cho S.-J."/>
            <person name="Edsinger-Gonzales E."/>
            <person name="Havlak P."/>
            <person name="Kuo D.-H."/>
            <person name="Larsson T."/>
            <person name="Lv J."/>
            <person name="Arendt D."/>
            <person name="Savage R."/>
            <person name="Osoegawa K."/>
            <person name="de Jong P."/>
            <person name="Lindberg D.R."/>
            <person name="Seaver E.C."/>
            <person name="Weisblat D.A."/>
            <person name="Putnam N.H."/>
            <person name="Grigoriev I.V."/>
            <person name="Rokhsar D.S."/>
        </authorList>
    </citation>
    <scope>NUCLEOTIDE SEQUENCE</scope>
    <source>
        <strain evidence="22">I ESC-2004</strain>
    </source>
</reference>
<dbReference type="PRINTS" id="PR00759">
    <property type="entry name" value="BASICPTASE"/>
</dbReference>
<dbReference type="GO" id="GO:0004867">
    <property type="term" value="F:serine-type endopeptidase inhibitor activity"/>
    <property type="evidence" value="ECO:0007669"/>
    <property type="project" value="UniProtKB-KW"/>
</dbReference>
<dbReference type="InterPro" id="IPR007110">
    <property type="entry name" value="Ig-like_dom"/>
</dbReference>
<dbReference type="InterPro" id="IPR010294">
    <property type="entry name" value="ADAMTS_spacer1"/>
</dbReference>
<evidence type="ECO:0000256" key="10">
    <source>
        <dbReference type="ARBA" id="ARBA00023136"/>
    </source>
</evidence>
<dbReference type="SMART" id="SM00406">
    <property type="entry name" value="IGv"/>
    <property type="match status" value="2"/>
</dbReference>
<dbReference type="SUPFAM" id="SSF57362">
    <property type="entry name" value="BPTI-like"/>
    <property type="match status" value="18"/>
</dbReference>
<dbReference type="SUPFAM" id="SSF48726">
    <property type="entry name" value="Immunoglobulin"/>
    <property type="match status" value="3"/>
</dbReference>
<dbReference type="Pfam" id="PF19030">
    <property type="entry name" value="TSP1_ADAMTS"/>
    <property type="match status" value="6"/>
</dbReference>
<dbReference type="Gene3D" id="4.10.410.10">
    <property type="entry name" value="Pancreatic trypsin inhibitor Kunitz domain"/>
    <property type="match status" value="18"/>
</dbReference>
<dbReference type="Gene3D" id="2.60.120.830">
    <property type="match status" value="1"/>
</dbReference>
<dbReference type="MEROPS" id="I17.003"/>
<keyword evidence="10" id="KW-0472">Membrane</keyword>
<feature type="domain" description="BPTI/Kunitz inhibitor" evidence="16">
    <location>
        <begin position="1441"/>
        <end position="1491"/>
    </location>
</feature>
<dbReference type="Proteomes" id="UP000014760">
    <property type="component" value="Unassembled WGS sequence"/>
</dbReference>
<sequence>MAEFWREILCLAVTSFLLSSSVQGAWSEWSVPSECSHDCGGGVQFKERLCLSAEGSESLCEGPTKIYQSCNIQDCDQPEVDSRLEQCQQYNNISYNGKTHSWIPFYSENKCELTCLAEGEAFYARLAPAVKDGTRCDRYSSDVCIQGACQSVGCDRVLGSGKIYDECRVCSGNGSTCQKINGHIETKELGRGYRQILLIPEGATNVIIEEDADGKGVLALSDIAGTYYLNGKWTVSPSTEFEASGVHWEYSRTHSHHETLKTSGPTTEPMILVFLKHNGQVSPVSYTFFMPRDVSTDFPVTDGYHWQPGSWSKCSSNCGEGSQMRPILCMHGAESVLDDLCDRLQKPLHKRVCHSGDCTPSWHVGLWDDCTVPCGTGIRSRPVFCKQEKSSEHGTFVVANSSLCTQPKPNATEVCDSGNECPQWETGDWQKCNKICGEGHQTRTVICRSATVPLNGNNTALPDKYCDKNGRPEEVRPCDAGPCFGVEWLTTAWSGCGSECGQTEEVRDVICASKDGEVHVDTRCDPIRKPDSVRPCESTDCEHSPRWYTSDWSKCSLACGNGTQKRDVRCIKETEEGASILAETECSEEKPGSEQACMGSSCTNIWFTAPWGRCSMMCGGGSRKREVFCLNGACDENAMPDDEEDCNMEACDDDNLLVVGGCKNSTYGCCPDGLTAAEGKKFFGCPSSDSIPVGLCIESTFGCCLDGVTPAAGTFQSGCPIYTCTDYEFGCCPDNETPADGVNGLGCPVEITCESKAFGCCPDGMAAAIGPDYEGCGEELVLELCQESLFGCCPDDLTPANGPNYEGCNDIGSGEEGDEVNCIDTLFGCCPDNITSAEGFNLEGCDLGLACNQSLYGCCPDGKLNADGPNFLGCPGVVVVPEIPKCKQSKFGCCDDEVTSALGPNKKGCNSIKPTGKCENSLYGCCPDGRTTARDPEKRSCNMLGGCAGTQYGCCPDGQMSAAGPAKEGCEVDLTPINCNDTLYGCCNDGVTPARDAEKLTCNLLGGCAGTRYGCCPDGVTSAEGHSNEGCEPLLATLRPKVGCEQAKYGCCPDGTTAARDAEKTTCGLIGGCSGTRYGCCPDGISGARGPNYEGCEELMPSVGCLDTLYGCCPDGKSPAIGPAYQGCSDVSMITPTCDSTTHGCCPDGVNTAMGPYFYGCSESVEMAETCRDANYGCCEDGVSSAAGPNYAGCPDQVEKGQVCAEPKERGTCSEYSIKWFFDPAYGDCSRFWYGGCAGNGNMFDSKDDCRGQCVSPNGIKKCFLPKSVGRCKASSEVYFYNSKTSQCETFIYGGCLGNDNRFATMDDCVAECVLPQQPDLCNQPMKTGPCRGQFNRWFYDSSAEECREFVYGGCRGNDNRFPSKEGCEQRCKMNPAEICSLPSDQGPCDADFTMWYFDSDSSQCQQFVYGGCHGNANRFKSHLECESMCKPPVSKSVDVCTLPADAGPCQAYFERWYYDREDGYCKTFVFGGCEGNENRFDSELECRQSCNAKPPIGNFVFISPAFVNLAYVPDVCTMPAEAGPCYASISRFFFDSRNGRCEEFVYGGCEGNANNFGTLEECEKRCHRLGHSTETPLISGDRAHCGLPQDAGPCLQALDRYFYDSRYSICRKFQYGGCRGNRNRFMTFEACMESCHEESSVATTPVSPETATGTSEFCILPYNPGPCKAYRRMWYFSYRQQKCLPFRYDACALPHEAGECNGYYPMWYYDETVDECLEFTYGGCGGNKNRFESKESCSSQCRKRRVKVTGLDVCSLPSEAGPCLASFIKWHFDQEDGKCKKFVFGGCQGNENNFDTEEACQEHCPLKDICQLLPEVGPCYASKPRFYFDTASGECQAFLYGGCQGNANRFVNRENCMSICQPTVATPKTRKSVDVCSQSKDSGPCFAYIPSWYYEPMTGGCRQFVYGGCQGNDNRFSTHDECEETCSEYIHVTMPSTTTAISDICQMRKDPGPCSGYNPVWYFEPVTRTCRRFLYGGCDGNGNRFESLDDCQAACLYQTTTFSTKLSTQSMTTTLPTTTIRDVDINAICTLPLSEGLCQDGHYPSNSINQHDNLETRFYFDHIDGTCRAFVFKGCSGNANNFRTELDCANFCLRVEEGSGDVDSSLEACRTLPTRGPCQASHLRWYYDNETNSCRDFIYGGCHGSPNNFRSLNLCEDKCKVHNVLEESTDVCLLSKQEGLCQASFIRWYFDKNHGRCLQFQYGGCQGNQNNFETEIECEARCEVHMNERSDSHGRQSSCQLPMVQGPCYADFLRYYYDRTTDECRPFTYGGCQGNDNNFISQEECFGTCGNTKEYRVYKPGDCYEPMDIGPCDNAEPRWYFDATRGDCVAFYYGGCEGNGNNFRSYDDCLALCSSVSETCGVLQCDLDCPYGFSRRIDGCLECKCLDPCEGHVCDDGAKCEVKVHNCIREPCPQPEAICSYPPKDGECPVVLKDTMGSCVDECQEDHECSAESKCCFNGCGKSCLSPKYPEEPPVIADHPTELEAVEGDTVIIPCSASGSPTPVISWYRARTPVTDFNENGRLSQLESGALEITAVNSDDAMTYSCRAYNGIGAATRTYALTIKDYHMAKMPVEFLNTPNELQAKEGERVELECVASGYPLPAIRWQRNGQLVVISGRVSQNEESSLVINDANVGDSGVYTCEANNGVGAARTRDIRVEVLGTLSVVVEATNDSYSIGSDALLKCFVHGDQWSNVDVHWLKDGLGLPYDDRYIEDEGRGELLIEDVVATDAGNFSCVATREADRATASVRIQVQGKQLPVNCLDKPWYANCNLIVEARMCRHVYFSDFCCQSCHEAGLLP</sequence>
<dbReference type="Pfam" id="PF00014">
    <property type="entry name" value="Kunitz_BPTI"/>
    <property type="match status" value="17"/>
</dbReference>
<dbReference type="CDD" id="cd22639">
    <property type="entry name" value="Kunitz_papilin_lacunin-like"/>
    <property type="match status" value="1"/>
</dbReference>
<dbReference type="FunCoup" id="R7UKB1">
    <property type="interactions" value="15"/>
</dbReference>
<dbReference type="Pfam" id="PF00095">
    <property type="entry name" value="WAP"/>
    <property type="match status" value="1"/>
</dbReference>
<dbReference type="Gene3D" id="2.60.40.10">
    <property type="entry name" value="Immunoglobulins"/>
    <property type="match status" value="3"/>
</dbReference>
<dbReference type="PRINTS" id="PR01857">
    <property type="entry name" value="ADAMTSFAMILY"/>
</dbReference>
<dbReference type="Gene3D" id="2.20.100.10">
    <property type="entry name" value="Thrombospondin type-1 (TSP1) repeat"/>
    <property type="match status" value="6"/>
</dbReference>
<keyword evidence="9" id="KW-0722">Serine protease inhibitor</keyword>
<dbReference type="FunFam" id="2.20.100.10:FF:000005">
    <property type="entry name" value="ADAM metallopeptidase with thrombospondin type 1 motif 9"/>
    <property type="match status" value="1"/>
</dbReference>
<dbReference type="CDD" id="cd00109">
    <property type="entry name" value="Kunitz-type"/>
    <property type="match status" value="15"/>
</dbReference>
<dbReference type="PROSITE" id="PS50835">
    <property type="entry name" value="IG_LIKE"/>
    <property type="match status" value="3"/>
</dbReference>
<organism evidence="20">
    <name type="scientific">Capitella teleta</name>
    <name type="common">Polychaete worm</name>
    <dbReference type="NCBI Taxonomy" id="283909"/>
    <lineage>
        <taxon>Eukaryota</taxon>
        <taxon>Metazoa</taxon>
        <taxon>Spiralia</taxon>
        <taxon>Lophotrochozoa</taxon>
        <taxon>Annelida</taxon>
        <taxon>Polychaeta</taxon>
        <taxon>Sedentaria</taxon>
        <taxon>Scolecida</taxon>
        <taxon>Capitellidae</taxon>
        <taxon>Capitella</taxon>
    </lineage>
</organism>
<dbReference type="SMART" id="SM00131">
    <property type="entry name" value="KU"/>
    <property type="match status" value="17"/>
</dbReference>
<dbReference type="GO" id="GO:0048019">
    <property type="term" value="F:receptor antagonist activity"/>
    <property type="evidence" value="ECO:0007669"/>
    <property type="project" value="TreeGrafter"/>
</dbReference>
<dbReference type="InterPro" id="IPR000884">
    <property type="entry name" value="TSP1_rpt"/>
</dbReference>
<dbReference type="Pfam" id="PF13927">
    <property type="entry name" value="Ig_3"/>
    <property type="match status" value="1"/>
</dbReference>
<feature type="disulfide bond" evidence="14">
    <location>
        <begin position="35"/>
        <end position="70"/>
    </location>
</feature>
<comment type="subcellular location">
    <subcellularLocation>
        <location evidence="1">Cell membrane</location>
    </subcellularLocation>
    <subcellularLocation>
        <location evidence="2">Secreted</location>
    </subcellularLocation>
</comment>
<dbReference type="InterPro" id="IPR003599">
    <property type="entry name" value="Ig_sub"/>
</dbReference>
<dbReference type="FunFam" id="2.60.40.10:FF:000005">
    <property type="entry name" value="Neuronal cell adhesion molecule"/>
    <property type="match status" value="1"/>
</dbReference>
<feature type="domain" description="BPTI/Kunitz inhibitor" evidence="16">
    <location>
        <begin position="1380"/>
        <end position="1430"/>
    </location>
</feature>
<dbReference type="InterPro" id="IPR003598">
    <property type="entry name" value="Ig_sub2"/>
</dbReference>
<evidence type="ECO:0000256" key="15">
    <source>
        <dbReference type="SAM" id="SignalP"/>
    </source>
</evidence>
<evidence type="ECO:0000256" key="14">
    <source>
        <dbReference type="PIRSR" id="PIRSR613273-3"/>
    </source>
</evidence>
<keyword evidence="3" id="KW-0217">Developmental protein</keyword>
<feature type="domain" description="PLAC" evidence="18">
    <location>
        <begin position="2759"/>
        <end position="2798"/>
    </location>
</feature>
<dbReference type="Pfam" id="PF07679">
    <property type="entry name" value="I-set"/>
    <property type="match status" value="2"/>
</dbReference>
<evidence type="ECO:0000256" key="4">
    <source>
        <dbReference type="ARBA" id="ARBA00022475"/>
    </source>
</evidence>
<evidence type="ECO:0000313" key="22">
    <source>
        <dbReference type="Proteomes" id="UP000014760"/>
    </source>
</evidence>
<evidence type="ECO:0000256" key="13">
    <source>
        <dbReference type="ARBA" id="ARBA00023319"/>
    </source>
</evidence>
<dbReference type="Pfam" id="PF08686">
    <property type="entry name" value="PLAC"/>
    <property type="match status" value="1"/>
</dbReference>
<dbReference type="InterPro" id="IPR013783">
    <property type="entry name" value="Ig-like_fold"/>
</dbReference>
<dbReference type="SMART" id="SM00217">
    <property type="entry name" value="WAP"/>
    <property type="match status" value="1"/>
</dbReference>
<dbReference type="InterPro" id="IPR020901">
    <property type="entry name" value="Prtase_inh_Kunz-CS"/>
</dbReference>
<evidence type="ECO:0000256" key="8">
    <source>
        <dbReference type="ARBA" id="ARBA00022737"/>
    </source>
</evidence>
<dbReference type="OMA" id="IVMLVQD"/>
<feature type="signal peptide" evidence="15">
    <location>
        <begin position="1"/>
        <end position="24"/>
    </location>
</feature>
<feature type="domain" description="BPTI/Kunitz inhibitor" evidence="16">
    <location>
        <begin position="2240"/>
        <end position="2290"/>
    </location>
</feature>
<dbReference type="FunFam" id="4.10.410.10:FF:000004">
    <property type="entry name" value="Tissue factor pathway inhibitor"/>
    <property type="match status" value="1"/>
</dbReference>
<dbReference type="FunFam" id="4.10.410.10:FF:000011">
    <property type="entry name" value="Tissue factor pathway inhibitor"/>
    <property type="match status" value="1"/>
</dbReference>
<keyword evidence="6" id="KW-0646">Protease inhibitor</keyword>
<feature type="domain" description="BPTI/Kunitz inhibitor" evidence="16">
    <location>
        <begin position="1322"/>
        <end position="1372"/>
    </location>
</feature>
<keyword evidence="7 15" id="KW-0732">Signal</keyword>
<feature type="disulfide bond" evidence="14">
    <location>
        <begin position="50"/>
        <end position="60"/>
    </location>
</feature>
<dbReference type="Gene3D" id="4.10.75.10">
    <property type="entry name" value="Elafin-like"/>
    <property type="match status" value="1"/>
</dbReference>
<dbReference type="EnsemblMetazoa" id="CapteT219882">
    <property type="protein sequence ID" value="CapteP219882"/>
    <property type="gene ID" value="CapteG219882"/>
</dbReference>
<dbReference type="InterPro" id="IPR002223">
    <property type="entry name" value="Kunitz_BPTI"/>
</dbReference>
<evidence type="ECO:0008006" key="23">
    <source>
        <dbReference type="Google" id="ProtNLM"/>
    </source>
</evidence>
<feature type="domain" description="BPTI/Kunitz inhibitor" evidence="16">
    <location>
        <begin position="1946"/>
        <end position="1996"/>
    </location>
</feature>
<evidence type="ECO:0000256" key="1">
    <source>
        <dbReference type="ARBA" id="ARBA00004236"/>
    </source>
</evidence>
<feature type="domain" description="BPTI/Kunitz inhibitor" evidence="16">
    <location>
        <begin position="1692"/>
        <end position="1742"/>
    </location>
</feature>
<keyword evidence="5" id="KW-0964">Secreted</keyword>
<dbReference type="CDD" id="cd00199">
    <property type="entry name" value="WAP"/>
    <property type="match status" value="1"/>
</dbReference>
<evidence type="ECO:0000313" key="21">
    <source>
        <dbReference type="EnsemblMetazoa" id="CapteP219882"/>
    </source>
</evidence>
<keyword evidence="4" id="KW-1003">Cell membrane</keyword>
<dbReference type="STRING" id="283909.R7UKB1"/>
<dbReference type="GO" id="GO:0005615">
    <property type="term" value="C:extracellular space"/>
    <property type="evidence" value="ECO:0007669"/>
    <property type="project" value="TreeGrafter"/>
</dbReference>
<reference evidence="21" key="3">
    <citation type="submission" date="2015-06" db="UniProtKB">
        <authorList>
            <consortium name="EnsemblMetazoa"/>
        </authorList>
    </citation>
    <scope>IDENTIFICATION</scope>
</reference>
<dbReference type="InterPro" id="IPR008197">
    <property type="entry name" value="WAP_dom"/>
</dbReference>
<dbReference type="InterPro" id="IPR013106">
    <property type="entry name" value="Ig_V-set"/>
</dbReference>
<dbReference type="InterPro" id="IPR000020">
    <property type="entry name" value="Anaphylatoxin/fibulin"/>
</dbReference>
<feature type="domain" description="BPTI/Kunitz inhibitor" evidence="16">
    <location>
        <begin position="2173"/>
        <end position="2223"/>
    </location>
</feature>
<dbReference type="OrthoDB" id="5950222at2759"/>
<evidence type="ECO:0000256" key="7">
    <source>
        <dbReference type="ARBA" id="ARBA00022729"/>
    </source>
</evidence>
<dbReference type="SUPFAM" id="SSF57256">
    <property type="entry name" value="Elafin-like"/>
    <property type="match status" value="1"/>
</dbReference>
<feature type="domain" description="BPTI/Kunitz inhibitor" evidence="16">
    <location>
        <begin position="2030"/>
        <end position="2093"/>
    </location>
</feature>
<accession>R7UKB1</accession>
<keyword evidence="13" id="KW-0393">Immunoglobulin domain</keyword>
<name>R7UKB1_CAPTE</name>
<feature type="domain" description="BPTI/Kunitz inhibitor" evidence="16">
    <location>
        <begin position="1204"/>
        <end position="1254"/>
    </location>
</feature>
<evidence type="ECO:0000259" key="17">
    <source>
        <dbReference type="PROSITE" id="PS50835"/>
    </source>
</evidence>
<feature type="domain" description="BPTI/Kunitz inhibitor" evidence="16">
    <location>
        <begin position="1263"/>
        <end position="1313"/>
    </location>
</feature>
<dbReference type="Pfam" id="PF00090">
    <property type="entry name" value="TSP_1"/>
    <property type="match status" value="1"/>
</dbReference>
<evidence type="ECO:0000256" key="3">
    <source>
        <dbReference type="ARBA" id="ARBA00022473"/>
    </source>
</evidence>
<keyword evidence="8" id="KW-0677">Repeat</keyword>
<dbReference type="HOGENOM" id="CLU_226857_0_0_1"/>
<feature type="domain" description="BPTI/Kunitz inhibitor" evidence="16">
    <location>
        <begin position="2304"/>
        <end position="2354"/>
    </location>
</feature>
<dbReference type="GO" id="GO:0030198">
    <property type="term" value="P:extracellular matrix organization"/>
    <property type="evidence" value="ECO:0007669"/>
    <property type="project" value="InterPro"/>
</dbReference>
<dbReference type="PROSITE" id="PS00280">
    <property type="entry name" value="BPTI_KUNITZ_1"/>
    <property type="match status" value="8"/>
</dbReference>
<evidence type="ECO:0000259" key="19">
    <source>
        <dbReference type="PROSITE" id="PS51390"/>
    </source>
</evidence>
<feature type="domain" description="Ig-like" evidence="17">
    <location>
        <begin position="2475"/>
        <end position="2563"/>
    </location>
</feature>
<evidence type="ECO:0000256" key="11">
    <source>
        <dbReference type="ARBA" id="ARBA00023157"/>
    </source>
</evidence>
<feature type="domain" description="Ig-like" evidence="17">
    <location>
        <begin position="2679"/>
        <end position="2753"/>
    </location>
</feature>
<dbReference type="PROSITE" id="PS50092">
    <property type="entry name" value="TSP1"/>
    <property type="match status" value="7"/>
</dbReference>
<dbReference type="PANTHER" id="PTHR45938">
    <property type="entry name" value="ACP24A4-RELATED"/>
    <property type="match status" value="1"/>
</dbReference>
<gene>
    <name evidence="20" type="ORF">CAPTEDRAFT_219882</name>
</gene>
<dbReference type="Pfam" id="PF05986">
    <property type="entry name" value="ADAMTS_spacer1"/>
    <property type="match status" value="1"/>
</dbReference>
<keyword evidence="22" id="KW-1185">Reference proteome</keyword>
<evidence type="ECO:0000256" key="2">
    <source>
        <dbReference type="ARBA" id="ARBA00004613"/>
    </source>
</evidence>
<dbReference type="InterPro" id="IPR036383">
    <property type="entry name" value="TSP1_rpt_sf"/>
</dbReference>
<dbReference type="InterPro" id="IPR013098">
    <property type="entry name" value="Ig_I-set"/>
</dbReference>
<protein>
    <recommendedName>
        <fullName evidence="23">Papilin</fullName>
    </recommendedName>
</protein>
<dbReference type="InterPro" id="IPR010909">
    <property type="entry name" value="PLAC"/>
</dbReference>
<feature type="domain" description="BPTI/Kunitz inhibitor" evidence="16">
    <location>
        <begin position="1755"/>
        <end position="1805"/>
    </location>
</feature>
<dbReference type="SMART" id="SM00209">
    <property type="entry name" value="TSP1"/>
    <property type="match status" value="7"/>
</dbReference>
<feature type="domain" description="BPTI/Kunitz inhibitor" evidence="16">
    <location>
        <begin position="1586"/>
        <end position="1636"/>
    </location>
</feature>
<reference evidence="20 22" key="2">
    <citation type="journal article" date="2013" name="Nature">
        <title>Insights into bilaterian evolution from three spiralian genomes.</title>
        <authorList>
            <person name="Simakov O."/>
            <person name="Marletaz F."/>
            <person name="Cho S.J."/>
            <person name="Edsinger-Gonzales E."/>
            <person name="Havlak P."/>
            <person name="Hellsten U."/>
            <person name="Kuo D.H."/>
            <person name="Larsson T."/>
            <person name="Lv J."/>
            <person name="Arendt D."/>
            <person name="Savage R."/>
            <person name="Osoegawa K."/>
            <person name="de Jong P."/>
            <person name="Grimwood J."/>
            <person name="Chapman J.A."/>
            <person name="Shapiro H."/>
            <person name="Aerts A."/>
            <person name="Otillar R.P."/>
            <person name="Terry A.Y."/>
            <person name="Boore J.L."/>
            <person name="Grigoriev I.V."/>
            <person name="Lindberg D.R."/>
            <person name="Seaver E.C."/>
            <person name="Weisblat D.A."/>
            <person name="Putnam N.H."/>
            <person name="Rokhsar D.S."/>
        </authorList>
    </citation>
    <scope>NUCLEOTIDE SEQUENCE</scope>
    <source>
        <strain evidence="20 22">I ESC-2004</strain>
    </source>
</reference>
<feature type="chain" id="PRO_5008788100" description="Papilin" evidence="15">
    <location>
        <begin position="25"/>
        <end position="2801"/>
    </location>
</feature>
<dbReference type="SMART" id="SM00409">
    <property type="entry name" value="IG"/>
    <property type="match status" value="3"/>
</dbReference>
<dbReference type="InterPro" id="IPR036880">
    <property type="entry name" value="Kunitz_BPTI_sf"/>
</dbReference>
<feature type="domain" description="BPTI/Kunitz inhibitor" evidence="16">
    <location>
        <begin position="1811"/>
        <end position="1861"/>
    </location>
</feature>
<dbReference type="SMART" id="SM00104">
    <property type="entry name" value="ANATO"/>
    <property type="match status" value="6"/>
</dbReference>
<evidence type="ECO:0000256" key="12">
    <source>
        <dbReference type="ARBA" id="ARBA00023180"/>
    </source>
</evidence>
<dbReference type="PANTHER" id="PTHR45938:SF11">
    <property type="entry name" value="WAP, KAZAL, IMMUNOGLOBULIN, KUNITZ AND NTR DOMAIN-CONTAINING PROTEIN 2-LIKE"/>
    <property type="match status" value="1"/>
</dbReference>
<proteinExistence type="predicted"/>
<dbReference type="GO" id="GO:0005886">
    <property type="term" value="C:plasma membrane"/>
    <property type="evidence" value="ECO:0007669"/>
    <property type="project" value="UniProtKB-SubCell"/>
</dbReference>
<dbReference type="EMBL" id="AMQN01008243">
    <property type="status" value="NOT_ANNOTATED_CDS"/>
    <property type="molecule type" value="Genomic_DNA"/>
</dbReference>
<dbReference type="PROSITE" id="PS51390">
    <property type="entry name" value="WAP"/>
    <property type="match status" value="1"/>
</dbReference>